<reference evidence="1 2" key="1">
    <citation type="journal article" date="2019" name="Plant Biotechnol. J.">
        <title>The red bayberry genome and genetic basis of sex determination.</title>
        <authorList>
            <person name="Jia H.M."/>
            <person name="Jia H.J."/>
            <person name="Cai Q.L."/>
            <person name="Wang Y."/>
            <person name="Zhao H.B."/>
            <person name="Yang W.F."/>
            <person name="Wang G.Y."/>
            <person name="Li Y.H."/>
            <person name="Zhan D.L."/>
            <person name="Shen Y.T."/>
            <person name="Niu Q.F."/>
            <person name="Chang L."/>
            <person name="Qiu J."/>
            <person name="Zhao L."/>
            <person name="Xie H.B."/>
            <person name="Fu W.Y."/>
            <person name="Jin J."/>
            <person name="Li X.W."/>
            <person name="Jiao Y."/>
            <person name="Zhou C.C."/>
            <person name="Tu T."/>
            <person name="Chai C.Y."/>
            <person name="Gao J.L."/>
            <person name="Fan L.J."/>
            <person name="van de Weg E."/>
            <person name="Wang J.Y."/>
            <person name="Gao Z.S."/>
        </authorList>
    </citation>
    <scope>NUCLEOTIDE SEQUENCE [LARGE SCALE GENOMIC DNA]</scope>
    <source>
        <tissue evidence="1">Leaves</tissue>
    </source>
</reference>
<dbReference type="PANTHER" id="PTHR38378:SF3">
    <property type="entry name" value="MYOSIN HEAVY CHAIN-LIKE PROTEIN"/>
    <property type="match status" value="1"/>
</dbReference>
<gene>
    <name evidence="1" type="ORF">CJ030_MR2G024116</name>
</gene>
<name>A0A6A1WFF6_9ROSI</name>
<evidence type="ECO:0000313" key="1">
    <source>
        <dbReference type="EMBL" id="KAB1223593.1"/>
    </source>
</evidence>
<evidence type="ECO:0000313" key="2">
    <source>
        <dbReference type="Proteomes" id="UP000516437"/>
    </source>
</evidence>
<dbReference type="PANTHER" id="PTHR38378">
    <property type="entry name" value="MYOSIN HEAVY CHAIN-LIKE PROTEIN"/>
    <property type="match status" value="1"/>
</dbReference>
<accession>A0A6A1WFF6</accession>
<dbReference type="AlphaFoldDB" id="A0A6A1WFF6"/>
<sequence>MEELRTEVRADLARIYSFRQRMVSANEQPEDYEEEISALECMFEGFNMKISKYGHKKNEHVEPKVEIKVAESFVLA</sequence>
<protein>
    <submittedName>
        <fullName evidence="1">Uncharacterized protein</fullName>
    </submittedName>
</protein>
<keyword evidence="2" id="KW-1185">Reference proteome</keyword>
<dbReference type="Proteomes" id="UP000516437">
    <property type="component" value="Chromosome 2"/>
</dbReference>
<comment type="caution">
    <text evidence="1">The sequence shown here is derived from an EMBL/GenBank/DDBJ whole genome shotgun (WGS) entry which is preliminary data.</text>
</comment>
<organism evidence="1 2">
    <name type="scientific">Morella rubra</name>
    <name type="common">Chinese bayberry</name>
    <dbReference type="NCBI Taxonomy" id="262757"/>
    <lineage>
        <taxon>Eukaryota</taxon>
        <taxon>Viridiplantae</taxon>
        <taxon>Streptophyta</taxon>
        <taxon>Embryophyta</taxon>
        <taxon>Tracheophyta</taxon>
        <taxon>Spermatophyta</taxon>
        <taxon>Magnoliopsida</taxon>
        <taxon>eudicotyledons</taxon>
        <taxon>Gunneridae</taxon>
        <taxon>Pentapetalae</taxon>
        <taxon>rosids</taxon>
        <taxon>fabids</taxon>
        <taxon>Fagales</taxon>
        <taxon>Myricaceae</taxon>
        <taxon>Morella</taxon>
    </lineage>
</organism>
<dbReference type="EMBL" id="RXIC02000020">
    <property type="protein sequence ID" value="KAB1223593.1"/>
    <property type="molecule type" value="Genomic_DNA"/>
</dbReference>
<proteinExistence type="predicted"/>